<dbReference type="RefSeq" id="WP_263843221.1">
    <property type="nucleotide sequence ID" value="NZ_JALIEB010000003.1"/>
</dbReference>
<reference evidence="2 3" key="1">
    <citation type="submission" date="2022-04" db="EMBL/GenBank/DDBJ databases">
        <title>Roseobacter sp. WL0113 is a bacterium isolated from neritic sediment.</title>
        <authorList>
            <person name="Wang L."/>
            <person name="He W."/>
            <person name="Zhang D.-F."/>
        </authorList>
    </citation>
    <scope>NUCLEOTIDE SEQUENCE [LARGE SCALE GENOMIC DNA]</scope>
    <source>
        <strain evidence="2 3">WL0113</strain>
    </source>
</reference>
<comment type="caution">
    <text evidence="2">The sequence shown here is derived from an EMBL/GenBank/DDBJ whole genome shotgun (WGS) entry which is preliminary data.</text>
</comment>
<dbReference type="EMBL" id="JALIEB010000003">
    <property type="protein sequence ID" value="MCV3270893.1"/>
    <property type="molecule type" value="Genomic_DNA"/>
</dbReference>
<keyword evidence="1" id="KW-0732">Signal</keyword>
<accession>A0ABT3BCN0</accession>
<protein>
    <submittedName>
        <fullName evidence="2">Uncharacterized protein</fullName>
    </submittedName>
</protein>
<name>A0ABT3BCN0_9RHOB</name>
<gene>
    <name evidence="2" type="ORF">MUB52_05585</name>
</gene>
<feature type="signal peptide" evidence="1">
    <location>
        <begin position="1"/>
        <end position="19"/>
    </location>
</feature>
<feature type="chain" id="PRO_5045052841" evidence="1">
    <location>
        <begin position="20"/>
        <end position="177"/>
    </location>
</feature>
<organism evidence="2 3">
    <name type="scientific">Roseobacter sinensis</name>
    <dbReference type="NCBI Taxonomy" id="2931391"/>
    <lineage>
        <taxon>Bacteria</taxon>
        <taxon>Pseudomonadati</taxon>
        <taxon>Pseudomonadota</taxon>
        <taxon>Alphaproteobacteria</taxon>
        <taxon>Rhodobacterales</taxon>
        <taxon>Roseobacteraceae</taxon>
        <taxon>Roseobacter</taxon>
    </lineage>
</organism>
<evidence type="ECO:0000313" key="3">
    <source>
        <dbReference type="Proteomes" id="UP001208690"/>
    </source>
</evidence>
<keyword evidence="3" id="KW-1185">Reference proteome</keyword>
<sequence length="177" mass="19185">MLHRVLAPAILLLAATAAAATQFQSGDWAAAKMGNRCFVYTERAAPDTSGTLIFSFDVKGFNAAFQYEYTPWPGETDAPWDEEDAVVLEVDGSALWLGDEMFTGYGAGGYVAEMTAGFVPEMLLNTMSAAQSVTVALDRVLLGETWVYGVFSISGFREALARAAEWCSFDPRNLPRS</sequence>
<evidence type="ECO:0000256" key="1">
    <source>
        <dbReference type="SAM" id="SignalP"/>
    </source>
</evidence>
<dbReference type="Proteomes" id="UP001208690">
    <property type="component" value="Unassembled WGS sequence"/>
</dbReference>
<proteinExistence type="predicted"/>
<evidence type="ECO:0000313" key="2">
    <source>
        <dbReference type="EMBL" id="MCV3270893.1"/>
    </source>
</evidence>